<keyword evidence="1" id="KW-1133">Transmembrane helix</keyword>
<protein>
    <submittedName>
        <fullName evidence="2">25405_t:CDS:1</fullName>
    </submittedName>
</protein>
<dbReference type="AlphaFoldDB" id="A0A9N9JCL8"/>
<keyword evidence="3" id="KW-1185">Reference proteome</keyword>
<evidence type="ECO:0000313" key="3">
    <source>
        <dbReference type="Proteomes" id="UP000789405"/>
    </source>
</evidence>
<comment type="caution">
    <text evidence="2">The sequence shown here is derived from an EMBL/GenBank/DDBJ whole genome shotgun (WGS) entry which is preliminary data.</text>
</comment>
<organism evidence="2 3">
    <name type="scientific">Dentiscutata erythropus</name>
    <dbReference type="NCBI Taxonomy" id="1348616"/>
    <lineage>
        <taxon>Eukaryota</taxon>
        <taxon>Fungi</taxon>
        <taxon>Fungi incertae sedis</taxon>
        <taxon>Mucoromycota</taxon>
        <taxon>Glomeromycotina</taxon>
        <taxon>Glomeromycetes</taxon>
        <taxon>Diversisporales</taxon>
        <taxon>Gigasporaceae</taxon>
        <taxon>Dentiscutata</taxon>
    </lineage>
</organism>
<dbReference type="EMBL" id="CAJVPY010020362">
    <property type="protein sequence ID" value="CAG8775257.1"/>
    <property type="molecule type" value="Genomic_DNA"/>
</dbReference>
<evidence type="ECO:0000256" key="1">
    <source>
        <dbReference type="SAM" id="Phobius"/>
    </source>
</evidence>
<evidence type="ECO:0000313" key="2">
    <source>
        <dbReference type="EMBL" id="CAG8775257.1"/>
    </source>
</evidence>
<gene>
    <name evidence="2" type="ORF">DERYTH_LOCUS19090</name>
</gene>
<feature type="transmembrane region" description="Helical" evidence="1">
    <location>
        <begin position="20"/>
        <end position="38"/>
    </location>
</feature>
<feature type="non-terminal residue" evidence="2">
    <location>
        <position position="1"/>
    </location>
</feature>
<name>A0A9N9JCL8_9GLOM</name>
<dbReference type="Proteomes" id="UP000789405">
    <property type="component" value="Unassembled WGS sequence"/>
</dbReference>
<keyword evidence="1" id="KW-0472">Membrane</keyword>
<keyword evidence="1" id="KW-0812">Transmembrane</keyword>
<sequence length="66" mass="7546">FILSEFGVFVMVTFSRVFSNWLTLTVFDFVVFIVVEFLDFSSKSSVISQYVAKSLDHIGLDDNVEL</sequence>
<reference evidence="2" key="1">
    <citation type="submission" date="2021-06" db="EMBL/GenBank/DDBJ databases">
        <authorList>
            <person name="Kallberg Y."/>
            <person name="Tangrot J."/>
            <person name="Rosling A."/>
        </authorList>
    </citation>
    <scope>NUCLEOTIDE SEQUENCE</scope>
    <source>
        <strain evidence="2">MA453B</strain>
    </source>
</reference>
<proteinExistence type="predicted"/>
<accession>A0A9N9JCL8</accession>